<protein>
    <recommendedName>
        <fullName evidence="4">Lipoprotein</fullName>
    </recommendedName>
</protein>
<organism evidence="2 3">
    <name type="scientific">Mastigocoleus testarum BC008</name>
    <dbReference type="NCBI Taxonomy" id="371196"/>
    <lineage>
        <taxon>Bacteria</taxon>
        <taxon>Bacillati</taxon>
        <taxon>Cyanobacteriota</taxon>
        <taxon>Cyanophyceae</taxon>
        <taxon>Nostocales</taxon>
        <taxon>Hapalosiphonaceae</taxon>
        <taxon>Mastigocoleus</taxon>
    </lineage>
</organism>
<accession>A0A0V7ZQ91</accession>
<name>A0A0V7ZQ91_9CYAN</name>
<dbReference type="AlphaFoldDB" id="A0A0V7ZQ91"/>
<evidence type="ECO:0000313" key="3">
    <source>
        <dbReference type="Proteomes" id="UP000053372"/>
    </source>
</evidence>
<comment type="caution">
    <text evidence="2">The sequence shown here is derived from an EMBL/GenBank/DDBJ whole genome shotgun (WGS) entry which is preliminary data.</text>
</comment>
<evidence type="ECO:0008006" key="4">
    <source>
        <dbReference type="Google" id="ProtNLM"/>
    </source>
</evidence>
<dbReference type="EMBL" id="LMTZ01000094">
    <property type="protein sequence ID" value="KST66796.1"/>
    <property type="molecule type" value="Genomic_DNA"/>
</dbReference>
<evidence type="ECO:0000313" key="2">
    <source>
        <dbReference type="EMBL" id="KST66796.1"/>
    </source>
</evidence>
<dbReference type="Proteomes" id="UP000053372">
    <property type="component" value="Unassembled WGS sequence"/>
</dbReference>
<reference evidence="2 3" key="1">
    <citation type="journal article" date="2015" name="Genome Announc.">
        <title>Draft Genome of the Euendolithic (true boring) Cyanobacterium Mastigocoleus testarum strain BC008.</title>
        <authorList>
            <person name="Guida B.S."/>
            <person name="Garcia-Pichel F."/>
        </authorList>
    </citation>
    <scope>NUCLEOTIDE SEQUENCE [LARGE SCALE GENOMIC DNA]</scope>
    <source>
        <strain evidence="2 3">BC008</strain>
    </source>
</reference>
<evidence type="ECO:0000256" key="1">
    <source>
        <dbReference type="SAM" id="SignalP"/>
    </source>
</evidence>
<dbReference type="PROSITE" id="PS51257">
    <property type="entry name" value="PROKAR_LIPOPROTEIN"/>
    <property type="match status" value="1"/>
</dbReference>
<dbReference type="RefSeq" id="WP_027847034.1">
    <property type="nucleotide sequence ID" value="NZ_LMTZ01000094.1"/>
</dbReference>
<keyword evidence="3" id="KW-1185">Reference proteome</keyword>
<gene>
    <name evidence="2" type="ORF">BC008_26785</name>
</gene>
<sequence>MIRGLIICLLTLLLTACNNTSIGPSADLVQKAIGFNLEHTQEQLSEKLNLDTRGFDINHLHIDQRKLFKLDNLPTYKLSGTYDLIFKLPEREITQAQKSFNVYLQLQKEGKTWRLLVPEKKENETQASWYSYLISNF</sequence>
<proteinExistence type="predicted"/>
<feature type="signal peptide" evidence="1">
    <location>
        <begin position="1"/>
        <end position="20"/>
    </location>
</feature>
<feature type="chain" id="PRO_5006890156" description="Lipoprotein" evidence="1">
    <location>
        <begin position="21"/>
        <end position="137"/>
    </location>
</feature>
<keyword evidence="1" id="KW-0732">Signal</keyword>